<dbReference type="EMBL" id="CAADFK010000071">
    <property type="protein sequence ID" value="VFK14989.1"/>
    <property type="molecule type" value="Genomic_DNA"/>
</dbReference>
<organism evidence="1">
    <name type="scientific">Candidatus Kentrum sp. LPFa</name>
    <dbReference type="NCBI Taxonomy" id="2126335"/>
    <lineage>
        <taxon>Bacteria</taxon>
        <taxon>Pseudomonadati</taxon>
        <taxon>Pseudomonadota</taxon>
        <taxon>Gammaproteobacteria</taxon>
        <taxon>Candidatus Kentrum</taxon>
    </lineage>
</organism>
<reference evidence="1" key="1">
    <citation type="submission" date="2019-02" db="EMBL/GenBank/DDBJ databases">
        <authorList>
            <person name="Gruber-Vodicka R. H."/>
            <person name="Seah K. B. B."/>
        </authorList>
    </citation>
    <scope>NUCLEOTIDE SEQUENCE</scope>
    <source>
        <strain evidence="1">BECK_S313</strain>
    </source>
</reference>
<evidence type="ECO:0000313" key="1">
    <source>
        <dbReference type="EMBL" id="VFK14989.1"/>
    </source>
</evidence>
<dbReference type="AlphaFoldDB" id="A0A450WD44"/>
<accession>A0A450WD44</accession>
<name>A0A450WD44_9GAMM</name>
<dbReference type="InterPro" id="IPR010985">
    <property type="entry name" value="Ribbon_hlx_hlx"/>
</dbReference>
<proteinExistence type="predicted"/>
<dbReference type="GO" id="GO:0006355">
    <property type="term" value="P:regulation of DNA-templated transcription"/>
    <property type="evidence" value="ECO:0007669"/>
    <property type="project" value="InterPro"/>
</dbReference>
<sequence>MNEKVRPEAEGKNKLVSVWMDPDTKERLRRAARRERNSMSGKALYYVDEGLRREQELQQARRRSG</sequence>
<protein>
    <submittedName>
        <fullName evidence="1">Uncharacterized protein</fullName>
    </submittedName>
</protein>
<gene>
    <name evidence="1" type="ORF">BECKLPF1236B_GA0070989_10716</name>
</gene>
<dbReference type="SUPFAM" id="SSF47598">
    <property type="entry name" value="Ribbon-helix-helix"/>
    <property type="match status" value="1"/>
</dbReference>